<feature type="region of interest" description="Disordered" evidence="1">
    <location>
        <begin position="1"/>
        <end position="23"/>
    </location>
</feature>
<evidence type="ECO:0000313" key="2">
    <source>
        <dbReference type="EMBL" id="KAJ1212041.1"/>
    </source>
</evidence>
<evidence type="ECO:0000313" key="3">
    <source>
        <dbReference type="Proteomes" id="UP001066276"/>
    </source>
</evidence>
<comment type="caution">
    <text evidence="2">The sequence shown here is derived from an EMBL/GenBank/DDBJ whole genome shotgun (WGS) entry which is preliminary data.</text>
</comment>
<proteinExistence type="predicted"/>
<dbReference type="Proteomes" id="UP001066276">
    <property type="component" value="Chromosome 1_2"/>
</dbReference>
<accession>A0AAV7WHD2</accession>
<protein>
    <submittedName>
        <fullName evidence="2">Uncharacterized protein</fullName>
    </submittedName>
</protein>
<reference evidence="2" key="1">
    <citation type="journal article" date="2022" name="bioRxiv">
        <title>Sequencing and chromosome-scale assembly of the giantPleurodeles waltlgenome.</title>
        <authorList>
            <person name="Brown T."/>
            <person name="Elewa A."/>
            <person name="Iarovenko S."/>
            <person name="Subramanian E."/>
            <person name="Araus A.J."/>
            <person name="Petzold A."/>
            <person name="Susuki M."/>
            <person name="Suzuki K.-i.T."/>
            <person name="Hayashi T."/>
            <person name="Toyoda A."/>
            <person name="Oliveira C."/>
            <person name="Osipova E."/>
            <person name="Leigh N.D."/>
            <person name="Simon A."/>
            <person name="Yun M.H."/>
        </authorList>
    </citation>
    <scope>NUCLEOTIDE SEQUENCE</scope>
    <source>
        <strain evidence="2">20211129_DDA</strain>
        <tissue evidence="2">Liver</tissue>
    </source>
</reference>
<name>A0AAV7WHD2_PLEWA</name>
<gene>
    <name evidence="2" type="ORF">NDU88_007385</name>
</gene>
<dbReference type="EMBL" id="JANPWB010000002">
    <property type="protein sequence ID" value="KAJ1212041.1"/>
    <property type="molecule type" value="Genomic_DNA"/>
</dbReference>
<keyword evidence="3" id="KW-1185">Reference proteome</keyword>
<sequence>MQNGHGAHLSRAREVPCTERFYPPEPGTYRALSASTLPEPGKYRALTGSTLQSPEVPCTERFYPPEPGKYRALTGSTLQSPEVPCRDWFCSPEPGSTLQSPGRTVHRLVLPSRAREVPCTERFYPPEPGKYRAETGSALQSPVLPSRARDVPCTDTDWFYPPELRWFLRFWSLVQGSDEVPDALIQSPSSLVPTPWSQDKYFGLWSWQVLGTPHRPTCLSSTSRDPRRSGRNRHHVRPEPHEPSDRGAVLRAGDGDPEGPAPEERLH</sequence>
<organism evidence="2 3">
    <name type="scientific">Pleurodeles waltl</name>
    <name type="common">Iberian ribbed newt</name>
    <dbReference type="NCBI Taxonomy" id="8319"/>
    <lineage>
        <taxon>Eukaryota</taxon>
        <taxon>Metazoa</taxon>
        <taxon>Chordata</taxon>
        <taxon>Craniata</taxon>
        <taxon>Vertebrata</taxon>
        <taxon>Euteleostomi</taxon>
        <taxon>Amphibia</taxon>
        <taxon>Batrachia</taxon>
        <taxon>Caudata</taxon>
        <taxon>Salamandroidea</taxon>
        <taxon>Salamandridae</taxon>
        <taxon>Pleurodelinae</taxon>
        <taxon>Pleurodeles</taxon>
    </lineage>
</organism>
<evidence type="ECO:0000256" key="1">
    <source>
        <dbReference type="SAM" id="MobiDB-lite"/>
    </source>
</evidence>
<feature type="region of interest" description="Disordered" evidence="1">
    <location>
        <begin position="216"/>
        <end position="267"/>
    </location>
</feature>
<dbReference type="AlphaFoldDB" id="A0AAV7WHD2"/>